<dbReference type="Pfam" id="PF04113">
    <property type="entry name" value="Gpi16"/>
    <property type="match status" value="2"/>
</dbReference>
<sequence length="555" mass="62782">MYLHWLAISYSLCLPYLILGSFAAHTEQFDEDLVLRSLRDGKVLSRFSFTTRLNGTTPRNPQSLGSEDSSQHYTLFPLALGQVLREYAVSELHLSLNAGKWNYERWGYPEESGVGTGAELWAWMGAGDPTTVDERWQGLRNALAGLFCASLGSLDEQRTTSPSLAFAPEGSLPNWTLPHLLRHASLPSEHVCTENLTPFLKLLPCKALSGIASLLNPHRLFDADWHGMSVHVLWHEDMGVEVRLAFQAVFDPIRMSLEQKRDWSLQSIFDRSIRRSCPVAASSQIRVELPRDQAYSLGPDPTEIDGEYAIFNTKNVTEELNVSLRWPFEAIFEYPLEPPTVPLTHFSVRRILTGSSQSRGQLSITIQNNLPAQIQTIYLETMPWLLEFYLHTLRVHCDGRSRDDLMSLITYTLPVPHSRPTLFEAALTLPPKATIQITMDVTKSFLRYTEHPPDAQRGWDLPPAVFVPINIPTSLNQTTSLSQDKRSGRPLELRRIYTPTLLVDLATPDFSMPYNVIIMSCTLIALTFGSIFNLLTRRFVLVRVTDSEEKQDKVD</sequence>
<keyword evidence="2" id="KW-0732">Signal</keyword>
<keyword evidence="4" id="KW-1185">Reference proteome</keyword>
<protein>
    <recommendedName>
        <fullName evidence="5">GPI transamidase component PIG-T</fullName>
    </recommendedName>
</protein>
<evidence type="ECO:0000313" key="3">
    <source>
        <dbReference type="EMBL" id="KDQ51566.1"/>
    </source>
</evidence>
<keyword evidence="1" id="KW-1133">Transmembrane helix</keyword>
<organism evidence="3 4">
    <name type="scientific">Jaapia argillacea MUCL 33604</name>
    <dbReference type="NCBI Taxonomy" id="933084"/>
    <lineage>
        <taxon>Eukaryota</taxon>
        <taxon>Fungi</taxon>
        <taxon>Dikarya</taxon>
        <taxon>Basidiomycota</taxon>
        <taxon>Agaricomycotina</taxon>
        <taxon>Agaricomycetes</taxon>
        <taxon>Agaricomycetidae</taxon>
        <taxon>Jaapiales</taxon>
        <taxon>Jaapiaceae</taxon>
        <taxon>Jaapia</taxon>
    </lineage>
</organism>
<name>A0A067PML8_9AGAM</name>
<proteinExistence type="predicted"/>
<keyword evidence="1" id="KW-0812">Transmembrane</keyword>
<accession>A0A067PML8</accession>
<evidence type="ECO:0000256" key="1">
    <source>
        <dbReference type="SAM" id="Phobius"/>
    </source>
</evidence>
<dbReference type="InParanoid" id="A0A067PML8"/>
<dbReference type="Proteomes" id="UP000027265">
    <property type="component" value="Unassembled WGS sequence"/>
</dbReference>
<evidence type="ECO:0008006" key="5">
    <source>
        <dbReference type="Google" id="ProtNLM"/>
    </source>
</evidence>
<dbReference type="EMBL" id="KL197747">
    <property type="protein sequence ID" value="KDQ51566.1"/>
    <property type="molecule type" value="Genomic_DNA"/>
</dbReference>
<dbReference type="AlphaFoldDB" id="A0A067PML8"/>
<feature type="chain" id="PRO_5001646850" description="GPI transamidase component PIG-T" evidence="2">
    <location>
        <begin position="24"/>
        <end position="555"/>
    </location>
</feature>
<evidence type="ECO:0000313" key="4">
    <source>
        <dbReference type="Proteomes" id="UP000027265"/>
    </source>
</evidence>
<dbReference type="STRING" id="933084.A0A067PML8"/>
<dbReference type="PANTHER" id="PTHR12959:SF11">
    <property type="entry name" value="GPI TRANSAMIDASE COMPONENT PIG-T"/>
    <property type="match status" value="1"/>
</dbReference>
<reference evidence="4" key="1">
    <citation type="journal article" date="2014" name="Proc. Natl. Acad. Sci. U.S.A.">
        <title>Extensive sampling of basidiomycete genomes demonstrates inadequacy of the white-rot/brown-rot paradigm for wood decay fungi.</title>
        <authorList>
            <person name="Riley R."/>
            <person name="Salamov A.A."/>
            <person name="Brown D.W."/>
            <person name="Nagy L.G."/>
            <person name="Floudas D."/>
            <person name="Held B.W."/>
            <person name="Levasseur A."/>
            <person name="Lombard V."/>
            <person name="Morin E."/>
            <person name="Otillar R."/>
            <person name="Lindquist E.A."/>
            <person name="Sun H."/>
            <person name="LaButti K.M."/>
            <person name="Schmutz J."/>
            <person name="Jabbour D."/>
            <person name="Luo H."/>
            <person name="Baker S.E."/>
            <person name="Pisabarro A.G."/>
            <person name="Walton J.D."/>
            <person name="Blanchette R.A."/>
            <person name="Henrissat B."/>
            <person name="Martin F."/>
            <person name="Cullen D."/>
            <person name="Hibbett D.S."/>
            <person name="Grigoriev I.V."/>
        </authorList>
    </citation>
    <scope>NUCLEOTIDE SEQUENCE [LARGE SCALE GENOMIC DNA]</scope>
    <source>
        <strain evidence="4">MUCL 33604</strain>
    </source>
</reference>
<feature type="signal peptide" evidence="2">
    <location>
        <begin position="1"/>
        <end position="23"/>
    </location>
</feature>
<evidence type="ECO:0000256" key="2">
    <source>
        <dbReference type="SAM" id="SignalP"/>
    </source>
</evidence>
<dbReference type="HOGENOM" id="CLU_021459_2_0_1"/>
<dbReference type="InterPro" id="IPR007245">
    <property type="entry name" value="PIG-T"/>
</dbReference>
<gene>
    <name evidence="3" type="ORF">JAAARDRAFT_81397</name>
</gene>
<dbReference type="OrthoDB" id="331263at2759"/>
<keyword evidence="1" id="KW-0472">Membrane</keyword>
<feature type="transmembrane region" description="Helical" evidence="1">
    <location>
        <begin position="514"/>
        <end position="535"/>
    </location>
</feature>
<dbReference type="GO" id="GO:0016255">
    <property type="term" value="P:attachment of GPI anchor to protein"/>
    <property type="evidence" value="ECO:0007669"/>
    <property type="project" value="InterPro"/>
</dbReference>
<dbReference type="FunCoup" id="A0A067PML8">
    <property type="interactions" value="264"/>
</dbReference>
<dbReference type="GO" id="GO:0042765">
    <property type="term" value="C:GPI-anchor transamidase complex"/>
    <property type="evidence" value="ECO:0007669"/>
    <property type="project" value="InterPro"/>
</dbReference>
<dbReference type="PANTHER" id="PTHR12959">
    <property type="entry name" value="GPI TRANSAMIDASE COMPONENT PIG-T-RELATED"/>
    <property type="match status" value="1"/>
</dbReference>